<dbReference type="InterPro" id="IPR000182">
    <property type="entry name" value="GNAT_dom"/>
</dbReference>
<dbReference type="SUPFAM" id="SSF55729">
    <property type="entry name" value="Acyl-CoA N-acyltransferases (Nat)"/>
    <property type="match status" value="1"/>
</dbReference>
<dbReference type="OrthoDB" id="9795199at2"/>
<dbReference type="Gene3D" id="3.40.630.30">
    <property type="match status" value="1"/>
</dbReference>
<dbReference type="PANTHER" id="PTHR43610:SF1">
    <property type="entry name" value="N-ACETYLTRANSFERASE DOMAIN-CONTAINING PROTEIN"/>
    <property type="match status" value="1"/>
</dbReference>
<dbReference type="PANTHER" id="PTHR43610">
    <property type="entry name" value="BLL6696 PROTEIN"/>
    <property type="match status" value="1"/>
</dbReference>
<feature type="domain" description="N-acetyltransferase" evidence="1">
    <location>
        <begin position="13"/>
        <end position="179"/>
    </location>
</feature>
<proteinExistence type="predicted"/>
<keyword evidence="3" id="KW-1185">Reference proteome</keyword>
<gene>
    <name evidence="2" type="ORF">LPBF_12510</name>
</gene>
<reference evidence="2 3" key="1">
    <citation type="submission" date="2016-03" db="EMBL/GenBank/DDBJ databases">
        <authorList>
            <person name="Ploux O."/>
        </authorList>
    </citation>
    <scope>NUCLEOTIDE SEQUENCE [LARGE SCALE GENOMIC DNA]</scope>
    <source>
        <strain evidence="2 3">LPB0076</strain>
    </source>
</reference>
<organism evidence="2 3">
    <name type="scientific">Flavobacterium crassostreae</name>
    <dbReference type="NCBI Taxonomy" id="1763534"/>
    <lineage>
        <taxon>Bacteria</taxon>
        <taxon>Pseudomonadati</taxon>
        <taxon>Bacteroidota</taxon>
        <taxon>Flavobacteriia</taxon>
        <taxon>Flavobacteriales</taxon>
        <taxon>Flavobacteriaceae</taxon>
        <taxon>Flavobacterium</taxon>
    </lineage>
</organism>
<accession>A0A1B9DJ96</accession>
<dbReference type="EMBL" id="LVEP01000067">
    <property type="protein sequence ID" value="OCB69765.1"/>
    <property type="molecule type" value="Genomic_DNA"/>
</dbReference>
<dbReference type="PROSITE" id="PS51186">
    <property type="entry name" value="GNAT"/>
    <property type="match status" value="1"/>
</dbReference>
<dbReference type="STRING" id="1763534.GCA_001831475_02043"/>
<comment type="caution">
    <text evidence="2">The sequence shown here is derived from an EMBL/GenBank/DDBJ whole genome shotgun (WGS) entry which is preliminary data.</text>
</comment>
<dbReference type="Proteomes" id="UP000093510">
    <property type="component" value="Unassembled WGS sequence"/>
</dbReference>
<evidence type="ECO:0000259" key="1">
    <source>
        <dbReference type="PROSITE" id="PS51186"/>
    </source>
</evidence>
<evidence type="ECO:0000313" key="3">
    <source>
        <dbReference type="Proteomes" id="UP000093510"/>
    </source>
</evidence>
<keyword evidence="2" id="KW-0808">Transferase</keyword>
<dbReference type="Pfam" id="PF13302">
    <property type="entry name" value="Acetyltransf_3"/>
    <property type="match status" value="1"/>
</dbReference>
<protein>
    <submittedName>
        <fullName evidence="2">N-acetyltransferase GCN5</fullName>
    </submittedName>
</protein>
<evidence type="ECO:0000313" key="2">
    <source>
        <dbReference type="EMBL" id="OCB69765.1"/>
    </source>
</evidence>
<name>A0A1B9DJ96_9FLAO</name>
<dbReference type="InterPro" id="IPR016181">
    <property type="entry name" value="Acyl_CoA_acyltransferase"/>
</dbReference>
<sequence length="184" mass="21748">MIDFKKNIHSERVILRPMELNDFEQMKNLTKNSQMWYYFTSDLSNEETLKKWIESAVMDLKEHKSLPFTITNAVNNEIIGTTRIGNLSEVDNRVEIGWTWISEKYQGTGINGHVKNLLFEFLFKETKILRIEFKTDVLNIPAKKGMEKVGLVEEGVLRSHTLMTNNRRRDTVYYSILRNEWKNK</sequence>
<dbReference type="GO" id="GO:0016747">
    <property type="term" value="F:acyltransferase activity, transferring groups other than amino-acyl groups"/>
    <property type="evidence" value="ECO:0007669"/>
    <property type="project" value="InterPro"/>
</dbReference>
<dbReference type="AlphaFoldDB" id="A0A1B9DJ96"/>
<dbReference type="RefSeq" id="WP_066337151.1">
    <property type="nucleotide sequence ID" value="NZ_CP017688.1"/>
</dbReference>